<keyword evidence="1" id="KW-0805">Transcription regulation</keyword>
<accession>A0A370L504</accession>
<evidence type="ECO:0000256" key="3">
    <source>
        <dbReference type="ARBA" id="ARBA00023163"/>
    </source>
</evidence>
<dbReference type="Gene3D" id="1.10.357.10">
    <property type="entry name" value="Tetracycline Repressor, domain 2"/>
    <property type="match status" value="1"/>
</dbReference>
<dbReference type="InterPro" id="IPR009057">
    <property type="entry name" value="Homeodomain-like_sf"/>
</dbReference>
<organism evidence="6 7">
    <name type="scientific">Bosea caraganae</name>
    <dbReference type="NCBI Taxonomy" id="2763117"/>
    <lineage>
        <taxon>Bacteria</taxon>
        <taxon>Pseudomonadati</taxon>
        <taxon>Pseudomonadota</taxon>
        <taxon>Alphaproteobacteria</taxon>
        <taxon>Hyphomicrobiales</taxon>
        <taxon>Boseaceae</taxon>
        <taxon>Bosea</taxon>
    </lineage>
</organism>
<dbReference type="Gene3D" id="1.10.10.60">
    <property type="entry name" value="Homeodomain-like"/>
    <property type="match status" value="1"/>
</dbReference>
<dbReference type="GO" id="GO:0003677">
    <property type="term" value="F:DNA binding"/>
    <property type="evidence" value="ECO:0007669"/>
    <property type="project" value="UniProtKB-UniRule"/>
</dbReference>
<gene>
    <name evidence="6" type="ORF">DWE98_14370</name>
</gene>
<dbReference type="RefSeq" id="WP_114829963.1">
    <property type="nucleotide sequence ID" value="NZ_QQTO01000007.1"/>
</dbReference>
<keyword evidence="3" id="KW-0804">Transcription</keyword>
<dbReference type="SUPFAM" id="SSF48498">
    <property type="entry name" value="Tetracyclin repressor-like, C-terminal domain"/>
    <property type="match status" value="1"/>
</dbReference>
<comment type="caution">
    <text evidence="6">The sequence shown here is derived from an EMBL/GenBank/DDBJ whole genome shotgun (WGS) entry which is preliminary data.</text>
</comment>
<dbReference type="PROSITE" id="PS50977">
    <property type="entry name" value="HTH_TETR_2"/>
    <property type="match status" value="1"/>
</dbReference>
<keyword evidence="7" id="KW-1185">Reference proteome</keyword>
<evidence type="ECO:0000256" key="4">
    <source>
        <dbReference type="PROSITE-ProRule" id="PRU00335"/>
    </source>
</evidence>
<evidence type="ECO:0000256" key="2">
    <source>
        <dbReference type="ARBA" id="ARBA00023125"/>
    </source>
</evidence>
<protein>
    <submittedName>
        <fullName evidence="6">TetR family transcriptional regulator</fullName>
    </submittedName>
</protein>
<dbReference type="AlphaFoldDB" id="A0A370L504"/>
<sequence length="193" mass="20297">MKVSREQAAENRERIIEVAGRLFRERGFDGIGVADLMKAAGLTHGGFYGHFKSKEDLIAQASARAHAGTCEAWSQTADRLGGEAFAVLASQYLSVAHRDNPGMGCAFAALGSEAGRQGEAVRSVFSQGLEGFVGVLSRILPGRSAAARRRKALAAMAQMVGALAIARAVDDEALSKEILAAAREDLGIEPAVN</sequence>
<dbReference type="InterPro" id="IPR001647">
    <property type="entry name" value="HTH_TetR"/>
</dbReference>
<dbReference type="PANTHER" id="PTHR47506">
    <property type="entry name" value="TRANSCRIPTIONAL REGULATORY PROTEIN"/>
    <property type="match status" value="1"/>
</dbReference>
<dbReference type="InterPro" id="IPR036271">
    <property type="entry name" value="Tet_transcr_reg_TetR-rel_C_sf"/>
</dbReference>
<dbReference type="OrthoDB" id="9798857at2"/>
<keyword evidence="2 4" id="KW-0238">DNA-binding</keyword>
<dbReference type="SUPFAM" id="SSF46689">
    <property type="entry name" value="Homeodomain-like"/>
    <property type="match status" value="1"/>
</dbReference>
<evidence type="ECO:0000313" key="6">
    <source>
        <dbReference type="EMBL" id="RDJ24101.1"/>
    </source>
</evidence>
<dbReference type="Pfam" id="PF00440">
    <property type="entry name" value="TetR_N"/>
    <property type="match status" value="1"/>
</dbReference>
<evidence type="ECO:0000313" key="7">
    <source>
        <dbReference type="Proteomes" id="UP000255207"/>
    </source>
</evidence>
<dbReference type="EMBL" id="QQTP01000007">
    <property type="protein sequence ID" value="RDJ24101.1"/>
    <property type="molecule type" value="Genomic_DNA"/>
</dbReference>
<name>A0A370L504_9HYPH</name>
<dbReference type="PANTHER" id="PTHR47506:SF7">
    <property type="entry name" value="TRANSCRIPTIONAL REGULATORY PROTEIN"/>
    <property type="match status" value="1"/>
</dbReference>
<feature type="DNA-binding region" description="H-T-H motif" evidence="4">
    <location>
        <begin position="32"/>
        <end position="51"/>
    </location>
</feature>
<reference evidence="7" key="1">
    <citation type="submission" date="2018-07" db="EMBL/GenBank/DDBJ databases">
        <authorList>
            <person name="Safronova V.I."/>
            <person name="Chirak E.R."/>
            <person name="Sazanova A.L."/>
        </authorList>
    </citation>
    <scope>NUCLEOTIDE SEQUENCE [LARGE SCALE GENOMIC DNA]</scope>
    <source>
        <strain evidence="7">RCAM04685</strain>
    </source>
</reference>
<evidence type="ECO:0000259" key="5">
    <source>
        <dbReference type="PROSITE" id="PS50977"/>
    </source>
</evidence>
<dbReference type="Proteomes" id="UP000255207">
    <property type="component" value="Unassembled WGS sequence"/>
</dbReference>
<dbReference type="PRINTS" id="PR00455">
    <property type="entry name" value="HTHTETR"/>
</dbReference>
<feature type="domain" description="HTH tetR-type" evidence="5">
    <location>
        <begin position="9"/>
        <end position="69"/>
    </location>
</feature>
<evidence type="ECO:0000256" key="1">
    <source>
        <dbReference type="ARBA" id="ARBA00023015"/>
    </source>
</evidence>
<proteinExistence type="predicted"/>